<evidence type="ECO:0008006" key="3">
    <source>
        <dbReference type="Google" id="ProtNLM"/>
    </source>
</evidence>
<dbReference type="AlphaFoldDB" id="A0A1Y3TYW3"/>
<dbReference type="STRING" id="1118060.GCA_000311845_00200"/>
<dbReference type="PANTHER" id="PTHR18901">
    <property type="entry name" value="2-DEOXYGLUCOSE-6-PHOSPHATE PHOSPHATASE 2"/>
    <property type="match status" value="1"/>
</dbReference>
<dbReference type="Gene3D" id="3.40.50.1000">
    <property type="entry name" value="HAD superfamily/HAD-like"/>
    <property type="match status" value="1"/>
</dbReference>
<dbReference type="SFLD" id="SFLDG01135">
    <property type="entry name" value="C1.5.6:_HAD__Beta-PGM__Phospha"/>
    <property type="match status" value="1"/>
</dbReference>
<sequence>MLSPQAVVFDMDGTLVDTERVSQASWRRAAADMGIVLPDSMLNDFVGCSIPNARTMVIELVGDVQLVDRLFSHQAELFLAMRDEDLEMRPGAFEAVRALHDAGLPVALATSTEREHAMPLMERFGLAQFFSMTVCGDEVERSKPEPDIYLEAARRLGTRPEACAAVEDSVNGARAALAAGMVTFMVPEWAEPTPDVRSACAGILQSLHELPALLIG</sequence>
<evidence type="ECO:0000313" key="2">
    <source>
        <dbReference type="Proteomes" id="UP000196560"/>
    </source>
</evidence>
<dbReference type="eggNOG" id="COG0637">
    <property type="taxonomic scope" value="Bacteria"/>
</dbReference>
<comment type="caution">
    <text evidence="1">The sequence shown here is derived from an EMBL/GenBank/DDBJ whole genome shotgun (WGS) entry which is preliminary data.</text>
</comment>
<gene>
    <name evidence="1" type="ORF">B5G21_09040</name>
</gene>
<dbReference type="InterPro" id="IPR023198">
    <property type="entry name" value="PGP-like_dom2"/>
</dbReference>
<dbReference type="Proteomes" id="UP000196560">
    <property type="component" value="Unassembled WGS sequence"/>
</dbReference>
<name>A0A1Y3TYW3_9ACTN</name>
<dbReference type="RefSeq" id="WP_087186908.1">
    <property type="nucleotide sequence ID" value="NZ_NFHO01000011.1"/>
</dbReference>
<proteinExistence type="predicted"/>
<evidence type="ECO:0000313" key="1">
    <source>
        <dbReference type="EMBL" id="OUN41774.1"/>
    </source>
</evidence>
<dbReference type="SFLD" id="SFLDG01129">
    <property type="entry name" value="C1.5:_HAD__Beta-PGM__Phosphata"/>
    <property type="match status" value="1"/>
</dbReference>
<dbReference type="PRINTS" id="PR00413">
    <property type="entry name" value="HADHALOGNASE"/>
</dbReference>
<keyword evidence="2" id="KW-1185">Reference proteome</keyword>
<dbReference type="InterPro" id="IPR036412">
    <property type="entry name" value="HAD-like_sf"/>
</dbReference>
<dbReference type="Pfam" id="PF00702">
    <property type="entry name" value="Hydrolase"/>
    <property type="match status" value="1"/>
</dbReference>
<reference evidence="2" key="1">
    <citation type="submission" date="2017-04" db="EMBL/GenBank/DDBJ databases">
        <title>Function of individual gut microbiota members based on whole genome sequencing of pure cultures obtained from chicken caecum.</title>
        <authorList>
            <person name="Medvecky M."/>
            <person name="Cejkova D."/>
            <person name="Polansky O."/>
            <person name="Karasova D."/>
            <person name="Kubasova T."/>
            <person name="Cizek A."/>
            <person name="Rychlik I."/>
        </authorList>
    </citation>
    <scope>NUCLEOTIDE SEQUENCE [LARGE SCALE GENOMIC DNA]</scope>
    <source>
        <strain evidence="2">An70</strain>
    </source>
</reference>
<organism evidence="1 2">
    <name type="scientific">Enorma massiliensis</name>
    <dbReference type="NCBI Taxonomy" id="1472761"/>
    <lineage>
        <taxon>Bacteria</taxon>
        <taxon>Bacillati</taxon>
        <taxon>Actinomycetota</taxon>
        <taxon>Coriobacteriia</taxon>
        <taxon>Coriobacteriales</taxon>
        <taxon>Coriobacteriaceae</taxon>
        <taxon>Enorma</taxon>
    </lineage>
</organism>
<dbReference type="EMBL" id="NFHO01000011">
    <property type="protein sequence ID" value="OUN41774.1"/>
    <property type="molecule type" value="Genomic_DNA"/>
</dbReference>
<dbReference type="SFLD" id="SFLDS00003">
    <property type="entry name" value="Haloacid_Dehalogenase"/>
    <property type="match status" value="1"/>
</dbReference>
<dbReference type="InterPro" id="IPR023214">
    <property type="entry name" value="HAD_sf"/>
</dbReference>
<protein>
    <recommendedName>
        <fullName evidence="3">HAD family phosphatase</fullName>
    </recommendedName>
</protein>
<dbReference type="NCBIfam" id="TIGR01509">
    <property type="entry name" value="HAD-SF-IA-v3"/>
    <property type="match status" value="1"/>
</dbReference>
<dbReference type="Gene3D" id="1.10.150.240">
    <property type="entry name" value="Putative phosphatase, domain 2"/>
    <property type="match status" value="1"/>
</dbReference>
<dbReference type="SUPFAM" id="SSF56784">
    <property type="entry name" value="HAD-like"/>
    <property type="match status" value="1"/>
</dbReference>
<dbReference type="NCBIfam" id="TIGR01549">
    <property type="entry name" value="HAD-SF-IA-v1"/>
    <property type="match status" value="1"/>
</dbReference>
<dbReference type="PANTHER" id="PTHR18901:SF38">
    <property type="entry name" value="PSEUDOURIDINE-5'-PHOSPHATASE"/>
    <property type="match status" value="1"/>
</dbReference>
<accession>A0A1Y3TYW3</accession>
<dbReference type="InterPro" id="IPR006439">
    <property type="entry name" value="HAD-SF_hydro_IA"/>
</dbReference>